<evidence type="ECO:0000313" key="6">
    <source>
        <dbReference type="Proteomes" id="UP000322362"/>
    </source>
</evidence>
<dbReference type="EMBL" id="VTAV01000024">
    <property type="protein sequence ID" value="TYR31697.1"/>
    <property type="molecule type" value="Genomic_DNA"/>
</dbReference>
<dbReference type="Proteomes" id="UP000322362">
    <property type="component" value="Unassembled WGS sequence"/>
</dbReference>
<evidence type="ECO:0000256" key="1">
    <source>
        <dbReference type="ARBA" id="ARBA00023015"/>
    </source>
</evidence>
<evidence type="ECO:0000256" key="2">
    <source>
        <dbReference type="ARBA" id="ARBA00023125"/>
    </source>
</evidence>
<dbReference type="SUPFAM" id="SSF46689">
    <property type="entry name" value="Homeodomain-like"/>
    <property type="match status" value="1"/>
</dbReference>
<dbReference type="PANTHER" id="PTHR43280">
    <property type="entry name" value="ARAC-FAMILY TRANSCRIPTIONAL REGULATOR"/>
    <property type="match status" value="1"/>
</dbReference>
<keyword evidence="3" id="KW-0804">Transcription</keyword>
<dbReference type="RefSeq" id="WP_148921186.1">
    <property type="nucleotide sequence ID" value="NZ_VTAV01000024.1"/>
</dbReference>
<dbReference type="InterPro" id="IPR018060">
    <property type="entry name" value="HTH_AraC"/>
</dbReference>
<evidence type="ECO:0000256" key="3">
    <source>
        <dbReference type="ARBA" id="ARBA00023163"/>
    </source>
</evidence>
<dbReference type="GO" id="GO:0043565">
    <property type="term" value="F:sequence-specific DNA binding"/>
    <property type="evidence" value="ECO:0007669"/>
    <property type="project" value="InterPro"/>
</dbReference>
<dbReference type="Gene3D" id="1.10.10.60">
    <property type="entry name" value="Homeodomain-like"/>
    <property type="match status" value="1"/>
</dbReference>
<keyword evidence="1" id="KW-0805">Transcription regulation</keyword>
<comment type="caution">
    <text evidence="5">The sequence shown here is derived from an EMBL/GenBank/DDBJ whole genome shotgun (WGS) entry which is preliminary data.</text>
</comment>
<sequence>MVVRTEEINVLTLEDLESSNIGFIISPLHNFNQQYSILSLPHQRMFYTIIYFEDEDGRFAIDQSIVEVQKREALSIDPSSVCTFEIHKEAKGWILLFTDAFFTKRYNDNVLHDFSFLKGSSVYKHLENTIDVPRWRVMMDAMYDEFKRLGADSKTILRSYLNIVLGMLDRCTDIKVDTPYNRERENKVRLLEQLLEQYYKSERFPSFYAEKLNISTNYLNRICRERRNKSAGELIRDRILMEAERLLYHTYKNVSEISFELGFDSSSYFITFFKKKYGLSPEEFRKRQR</sequence>
<gene>
    <name evidence="5" type="ORF">FXV77_20865</name>
</gene>
<evidence type="ECO:0000313" key="5">
    <source>
        <dbReference type="EMBL" id="TYR31697.1"/>
    </source>
</evidence>
<keyword evidence="6" id="KW-1185">Reference proteome</keyword>
<dbReference type="PRINTS" id="PR00032">
    <property type="entry name" value="HTHARAC"/>
</dbReference>
<organism evidence="5 6">
    <name type="scientific">Sphingobacterium phlebotomi</name>
    <dbReference type="NCBI Taxonomy" id="2605433"/>
    <lineage>
        <taxon>Bacteria</taxon>
        <taxon>Pseudomonadati</taxon>
        <taxon>Bacteroidota</taxon>
        <taxon>Sphingobacteriia</taxon>
        <taxon>Sphingobacteriales</taxon>
        <taxon>Sphingobacteriaceae</taxon>
        <taxon>Sphingobacterium</taxon>
    </lineage>
</organism>
<feature type="domain" description="HTH araC/xylS-type" evidence="4">
    <location>
        <begin position="189"/>
        <end position="287"/>
    </location>
</feature>
<dbReference type="PROSITE" id="PS01124">
    <property type="entry name" value="HTH_ARAC_FAMILY_2"/>
    <property type="match status" value="1"/>
</dbReference>
<proteinExistence type="predicted"/>
<dbReference type="GO" id="GO:0003700">
    <property type="term" value="F:DNA-binding transcription factor activity"/>
    <property type="evidence" value="ECO:0007669"/>
    <property type="project" value="InterPro"/>
</dbReference>
<dbReference type="AlphaFoldDB" id="A0A5D4GTM9"/>
<dbReference type="InterPro" id="IPR020449">
    <property type="entry name" value="Tscrpt_reg_AraC-type_HTH"/>
</dbReference>
<name>A0A5D4GTM9_9SPHI</name>
<dbReference type="InterPro" id="IPR009057">
    <property type="entry name" value="Homeodomain-like_sf"/>
</dbReference>
<dbReference type="PANTHER" id="PTHR43280:SF32">
    <property type="entry name" value="TRANSCRIPTIONAL REGULATORY PROTEIN"/>
    <property type="match status" value="1"/>
</dbReference>
<reference evidence="5 6" key="1">
    <citation type="submission" date="2019-08" db="EMBL/GenBank/DDBJ databases">
        <title>Phlebobacter frassis gen. nov. sp. nov., a new member of family Sphingobacteriaceae isolated from sand fly rearing media.</title>
        <authorList>
            <person name="Kakumanu M.L."/>
            <person name="Marayati B.F."/>
            <person name="Wada-Katsumata A."/>
            <person name="Wasserberg G."/>
            <person name="Schal C."/>
            <person name="Apperson C.S."/>
            <person name="Ponnusamy L."/>
        </authorList>
    </citation>
    <scope>NUCLEOTIDE SEQUENCE [LARGE SCALE GENOMIC DNA]</scope>
    <source>
        <strain evidence="5 6">SSI9</strain>
    </source>
</reference>
<dbReference type="Pfam" id="PF12833">
    <property type="entry name" value="HTH_18"/>
    <property type="match status" value="1"/>
</dbReference>
<protein>
    <submittedName>
        <fullName evidence="5">AraC family transcriptional regulator</fullName>
    </submittedName>
</protein>
<evidence type="ECO:0000259" key="4">
    <source>
        <dbReference type="PROSITE" id="PS01124"/>
    </source>
</evidence>
<accession>A0A5D4GTM9</accession>
<dbReference type="SMART" id="SM00342">
    <property type="entry name" value="HTH_ARAC"/>
    <property type="match status" value="1"/>
</dbReference>
<keyword evidence="2" id="KW-0238">DNA-binding</keyword>